<dbReference type="PROSITE" id="PS50893">
    <property type="entry name" value="ABC_TRANSPORTER_2"/>
    <property type="match status" value="1"/>
</dbReference>
<evidence type="ECO:0000256" key="1">
    <source>
        <dbReference type="ARBA" id="ARBA00022448"/>
    </source>
</evidence>
<organism evidence="5">
    <name type="scientific">Gracilinema caldarium</name>
    <dbReference type="NCBI Taxonomy" id="215591"/>
    <lineage>
        <taxon>Bacteria</taxon>
        <taxon>Pseudomonadati</taxon>
        <taxon>Spirochaetota</taxon>
        <taxon>Spirochaetia</taxon>
        <taxon>Spirochaetales</taxon>
        <taxon>Breznakiellaceae</taxon>
        <taxon>Gracilinema</taxon>
    </lineage>
</organism>
<keyword evidence="2" id="KW-0547">Nucleotide-binding</keyword>
<comment type="caution">
    <text evidence="5">The sequence shown here is derived from an EMBL/GenBank/DDBJ whole genome shotgun (WGS) entry which is preliminary data.</text>
</comment>
<reference evidence="5" key="1">
    <citation type="journal article" date="2020" name="mSystems">
        <title>Genome- and Community-Level Interaction Insights into Carbon Utilization and Element Cycling Functions of Hydrothermarchaeota in Hydrothermal Sediment.</title>
        <authorList>
            <person name="Zhou Z."/>
            <person name="Liu Y."/>
            <person name="Xu W."/>
            <person name="Pan J."/>
            <person name="Luo Z.H."/>
            <person name="Li M."/>
        </authorList>
    </citation>
    <scope>NUCLEOTIDE SEQUENCE [LARGE SCALE GENOMIC DNA]</scope>
    <source>
        <strain evidence="5">SpSt-503</strain>
    </source>
</reference>
<evidence type="ECO:0000313" key="5">
    <source>
        <dbReference type="EMBL" id="HFH29621.1"/>
    </source>
</evidence>
<protein>
    <submittedName>
        <fullName evidence="5">ABC transporter ATP-binding protein</fullName>
    </submittedName>
</protein>
<dbReference type="Gene3D" id="3.40.50.300">
    <property type="entry name" value="P-loop containing nucleotide triphosphate hydrolases"/>
    <property type="match status" value="1"/>
</dbReference>
<accession>A0A7C3II32</accession>
<dbReference type="InterPro" id="IPR050166">
    <property type="entry name" value="ABC_transporter_ATP-bind"/>
</dbReference>
<keyword evidence="3 5" id="KW-0067">ATP-binding</keyword>
<dbReference type="PANTHER" id="PTHR42788">
    <property type="entry name" value="TAURINE IMPORT ATP-BINDING PROTEIN-RELATED"/>
    <property type="match status" value="1"/>
</dbReference>
<dbReference type="InterPro" id="IPR003439">
    <property type="entry name" value="ABC_transporter-like_ATP-bd"/>
</dbReference>
<dbReference type="PROSITE" id="PS00211">
    <property type="entry name" value="ABC_TRANSPORTER_1"/>
    <property type="match status" value="1"/>
</dbReference>
<dbReference type="EMBL" id="DSVL01000274">
    <property type="protein sequence ID" value="HFH29621.1"/>
    <property type="molecule type" value="Genomic_DNA"/>
</dbReference>
<dbReference type="InterPro" id="IPR027417">
    <property type="entry name" value="P-loop_NTPase"/>
</dbReference>
<dbReference type="AlphaFoldDB" id="A0A7C3II32"/>
<name>A0A7C3II32_9SPIR</name>
<evidence type="ECO:0000259" key="4">
    <source>
        <dbReference type="PROSITE" id="PS50893"/>
    </source>
</evidence>
<feature type="domain" description="ABC transporter" evidence="4">
    <location>
        <begin position="3"/>
        <end position="223"/>
    </location>
</feature>
<dbReference type="PANTHER" id="PTHR42788:SF13">
    <property type="entry name" value="ALIPHATIC SULFONATES IMPORT ATP-BINDING PROTEIN SSUB"/>
    <property type="match status" value="1"/>
</dbReference>
<dbReference type="GO" id="GO:0016887">
    <property type="term" value="F:ATP hydrolysis activity"/>
    <property type="evidence" value="ECO:0007669"/>
    <property type="project" value="InterPro"/>
</dbReference>
<evidence type="ECO:0000256" key="2">
    <source>
        <dbReference type="ARBA" id="ARBA00022741"/>
    </source>
</evidence>
<dbReference type="InterPro" id="IPR003593">
    <property type="entry name" value="AAA+_ATPase"/>
</dbReference>
<dbReference type="SMART" id="SM00382">
    <property type="entry name" value="AAA"/>
    <property type="match status" value="1"/>
</dbReference>
<evidence type="ECO:0000256" key="3">
    <source>
        <dbReference type="ARBA" id="ARBA00022840"/>
    </source>
</evidence>
<gene>
    <name evidence="5" type="ORF">ENS59_08950</name>
</gene>
<dbReference type="InterPro" id="IPR017871">
    <property type="entry name" value="ABC_transporter-like_CS"/>
</dbReference>
<proteinExistence type="predicted"/>
<dbReference type="Pfam" id="PF00005">
    <property type="entry name" value="ABC_tran"/>
    <property type="match status" value="1"/>
</dbReference>
<dbReference type="GO" id="GO:0005524">
    <property type="term" value="F:ATP binding"/>
    <property type="evidence" value="ECO:0007669"/>
    <property type="project" value="UniProtKB-KW"/>
</dbReference>
<keyword evidence="1" id="KW-0813">Transport</keyword>
<dbReference type="SUPFAM" id="SSF52540">
    <property type="entry name" value="P-loop containing nucleoside triphosphate hydrolases"/>
    <property type="match status" value="1"/>
</dbReference>
<sequence>MTINIDNLSFTYPNTETALFQNFSLYLQGPGVCALLGPSGCGKTTLLRLIAGFLKPQSGTVTVEGPVSYVFQESRLFPWLSILENVSLPLFTGASKKESRERALYMLELVGLADKAQAKPAELSGGQQQRVSLARAFVFPASVMLMDEPFQALDLPLRIQLMDLFLKLLSEAPRLVLAVTHDPREAIYLADRSIILQGKPLRPVWDEQVSLSREGRLYSSPTHAELEARMFAVLAHSSTDQTAIPGHGRSPWRK</sequence>